<feature type="transmembrane region" description="Helical" evidence="1">
    <location>
        <begin position="7"/>
        <end position="24"/>
    </location>
</feature>
<dbReference type="AlphaFoldDB" id="A0A6C0FDV4"/>
<sequence length="376" mass="43219">MSKINEYIKIASLFMILMTIGVFYRRYDDKLLRESKDRNDSAIRDYLLTDPDKLGAISTTRPILWIPIHYSYNSRNWQSFGSRSSYDLNQPYIYLTVKSIIKYCKDSFHVCLVDDDSYIKLMPDWKYGGKNVPEPIMEHARKLAIVRLLHTYGGMTVPPSFVCMRNLEEMFNNSLVGLKSMFVSETINKSTSCADYSANICIMGCKPNSDEMGLLDKYLTRLIEVDNTNAMDCTGKISAWCNKMVSDKKINMVNADLIGVRDKAGHKVQIEELMSNDYLDFNHHMYGILIPSQDILNRSAYQWFARLSGEQVLTSNTIIGKYILVANIPEQKYVLEPDDTEKPEWISYWEVPSDAPVWGVKPNHLGDKVQSLRSLK</sequence>
<evidence type="ECO:0000256" key="1">
    <source>
        <dbReference type="SAM" id="Phobius"/>
    </source>
</evidence>
<evidence type="ECO:0000313" key="2">
    <source>
        <dbReference type="EMBL" id="QHT38739.1"/>
    </source>
</evidence>
<proteinExistence type="predicted"/>
<evidence type="ECO:0008006" key="3">
    <source>
        <dbReference type="Google" id="ProtNLM"/>
    </source>
</evidence>
<protein>
    <recommendedName>
        <fullName evidence="3">Nucleotide-diphospho-sugar transferase domain-containing protein</fullName>
    </recommendedName>
</protein>
<dbReference type="EMBL" id="MN738833">
    <property type="protein sequence ID" value="QHT38739.1"/>
    <property type="molecule type" value="Genomic_DNA"/>
</dbReference>
<accession>A0A6C0FDV4</accession>
<keyword evidence="1" id="KW-0472">Membrane</keyword>
<organism evidence="2">
    <name type="scientific">viral metagenome</name>
    <dbReference type="NCBI Taxonomy" id="1070528"/>
    <lineage>
        <taxon>unclassified sequences</taxon>
        <taxon>metagenomes</taxon>
        <taxon>organismal metagenomes</taxon>
    </lineage>
</organism>
<keyword evidence="1" id="KW-0812">Transmembrane</keyword>
<keyword evidence="1" id="KW-1133">Transmembrane helix</keyword>
<reference evidence="2" key="1">
    <citation type="journal article" date="2020" name="Nature">
        <title>Giant virus diversity and host interactions through global metagenomics.</title>
        <authorList>
            <person name="Schulz F."/>
            <person name="Roux S."/>
            <person name="Paez-Espino D."/>
            <person name="Jungbluth S."/>
            <person name="Walsh D.A."/>
            <person name="Denef V.J."/>
            <person name="McMahon K.D."/>
            <person name="Konstantinidis K.T."/>
            <person name="Eloe-Fadrosh E.A."/>
            <person name="Kyrpides N.C."/>
            <person name="Woyke T."/>
        </authorList>
    </citation>
    <scope>NUCLEOTIDE SEQUENCE</scope>
    <source>
        <strain evidence="2">GVMAG-S-ERX556106-38</strain>
    </source>
</reference>
<name>A0A6C0FDV4_9ZZZZ</name>